<comment type="similarity">
    <text evidence="1">Belongs to the iron/ascorbate-dependent oxidoreductase family.</text>
</comment>
<dbReference type="OrthoDB" id="288590at2759"/>
<dbReference type="InterPro" id="IPR050231">
    <property type="entry name" value="Iron_ascorbate_oxido_reductase"/>
</dbReference>
<dbReference type="InterPro" id="IPR044861">
    <property type="entry name" value="IPNS-like_FE2OG_OXY"/>
</dbReference>
<keyword evidence="4" id="KW-1185">Reference proteome</keyword>
<sequence length="365" mass="40422">MPARTDFPPFPENMETHPLVVVDYQLIKVGDEDEVEKLWTAATKLGFWYLKNHGADEEVNGMFDLGLETMALSEEEKMKYAENDEGVGYKAAGACVIDEKGTLDVIEMLNIAKDDILAYPKQVYAAYPRTVNARMENTLQPFVRKSVEVSKALLDALSGKLGLPKGALSERHKLEESSTCNARVIKTPPQPEGWSEEKALMAAHTDYGSLTFLHNRLGGLQVLAPGTSKWQYIRPLPGHAICNVGDSLNLLSGGILRSNLHRVVPPPGEQFLLERWSLGYFMRPGDNVPLRALVEDSVMIADAVAKAPGKTWDTGVTSKEWAVRRIMFIRAKNFKGKETWMASGGTEDYKSIERAAGKVVEDIKA</sequence>
<dbReference type="PANTHER" id="PTHR47990">
    <property type="entry name" value="2-OXOGLUTARATE (2OG) AND FE(II)-DEPENDENT OXYGENASE SUPERFAMILY PROTEIN-RELATED"/>
    <property type="match status" value="1"/>
</dbReference>
<evidence type="ECO:0000256" key="1">
    <source>
        <dbReference type="RuleBase" id="RU003682"/>
    </source>
</evidence>
<dbReference type="EMBL" id="KV722357">
    <property type="protein sequence ID" value="OCH93280.1"/>
    <property type="molecule type" value="Genomic_DNA"/>
</dbReference>
<keyword evidence="1" id="KW-0408">Iron</keyword>
<evidence type="ECO:0000313" key="4">
    <source>
        <dbReference type="Proteomes" id="UP000250043"/>
    </source>
</evidence>
<gene>
    <name evidence="3" type="ORF">OBBRIDRAFT_790464</name>
</gene>
<feature type="domain" description="Fe2OG dioxygenase" evidence="2">
    <location>
        <begin position="176"/>
        <end position="284"/>
    </location>
</feature>
<reference evidence="3 4" key="1">
    <citation type="submission" date="2016-07" db="EMBL/GenBank/DDBJ databases">
        <title>Draft genome of the white-rot fungus Obba rivulosa 3A-2.</title>
        <authorList>
            <consortium name="DOE Joint Genome Institute"/>
            <person name="Miettinen O."/>
            <person name="Riley R."/>
            <person name="Acob R."/>
            <person name="Barry K."/>
            <person name="Cullen D."/>
            <person name="De Vries R."/>
            <person name="Hainaut M."/>
            <person name="Hatakka A."/>
            <person name="Henrissat B."/>
            <person name="Hilden K."/>
            <person name="Kuo R."/>
            <person name="Labutti K."/>
            <person name="Lipzen A."/>
            <person name="Makela M.R."/>
            <person name="Sandor L."/>
            <person name="Spatafora J.W."/>
            <person name="Grigoriev I.V."/>
            <person name="Hibbett D.S."/>
        </authorList>
    </citation>
    <scope>NUCLEOTIDE SEQUENCE [LARGE SCALE GENOMIC DNA]</scope>
    <source>
        <strain evidence="3 4">3A-2</strain>
    </source>
</reference>
<proteinExistence type="inferred from homology"/>
<dbReference type="Pfam" id="PF14226">
    <property type="entry name" value="DIOX_N"/>
    <property type="match status" value="1"/>
</dbReference>
<dbReference type="Pfam" id="PF03171">
    <property type="entry name" value="2OG-FeII_Oxy"/>
    <property type="match status" value="1"/>
</dbReference>
<keyword evidence="1" id="KW-0479">Metal-binding</keyword>
<dbReference type="GO" id="GO:0046872">
    <property type="term" value="F:metal ion binding"/>
    <property type="evidence" value="ECO:0007669"/>
    <property type="project" value="UniProtKB-KW"/>
</dbReference>
<dbReference type="Gene3D" id="2.60.120.330">
    <property type="entry name" value="B-lactam Antibiotic, Isopenicillin N Synthase, Chain"/>
    <property type="match status" value="1"/>
</dbReference>
<dbReference type="InterPro" id="IPR005123">
    <property type="entry name" value="Oxoglu/Fe-dep_dioxygenase_dom"/>
</dbReference>
<dbReference type="SUPFAM" id="SSF51197">
    <property type="entry name" value="Clavaminate synthase-like"/>
    <property type="match status" value="1"/>
</dbReference>
<organism evidence="3 4">
    <name type="scientific">Obba rivulosa</name>
    <dbReference type="NCBI Taxonomy" id="1052685"/>
    <lineage>
        <taxon>Eukaryota</taxon>
        <taxon>Fungi</taxon>
        <taxon>Dikarya</taxon>
        <taxon>Basidiomycota</taxon>
        <taxon>Agaricomycotina</taxon>
        <taxon>Agaricomycetes</taxon>
        <taxon>Polyporales</taxon>
        <taxon>Gelatoporiaceae</taxon>
        <taxon>Obba</taxon>
    </lineage>
</organism>
<dbReference type="PROSITE" id="PS51471">
    <property type="entry name" value="FE2OG_OXY"/>
    <property type="match status" value="1"/>
</dbReference>
<accession>A0A8E2DPC4</accession>
<name>A0A8E2DPC4_9APHY</name>
<evidence type="ECO:0000259" key="2">
    <source>
        <dbReference type="PROSITE" id="PS51471"/>
    </source>
</evidence>
<dbReference type="AlphaFoldDB" id="A0A8E2DPC4"/>
<evidence type="ECO:0000313" key="3">
    <source>
        <dbReference type="EMBL" id="OCH93280.1"/>
    </source>
</evidence>
<dbReference type="Proteomes" id="UP000250043">
    <property type="component" value="Unassembled WGS sequence"/>
</dbReference>
<dbReference type="GO" id="GO:0016491">
    <property type="term" value="F:oxidoreductase activity"/>
    <property type="evidence" value="ECO:0007669"/>
    <property type="project" value="UniProtKB-KW"/>
</dbReference>
<keyword evidence="1" id="KW-0560">Oxidoreductase</keyword>
<dbReference type="InterPro" id="IPR027443">
    <property type="entry name" value="IPNS-like_sf"/>
</dbReference>
<dbReference type="InterPro" id="IPR026992">
    <property type="entry name" value="DIOX_N"/>
</dbReference>
<protein>
    <submittedName>
        <fullName evidence="3">Clavaminate synthase-like protein</fullName>
    </submittedName>
</protein>